<proteinExistence type="predicted"/>
<dbReference type="EMBL" id="BPLF01000002">
    <property type="protein sequence ID" value="GIX63501.1"/>
    <property type="molecule type" value="Genomic_DNA"/>
</dbReference>
<dbReference type="InterPro" id="IPR024751">
    <property type="entry name" value="VESA1"/>
</dbReference>
<keyword evidence="2" id="KW-1185">Reference proteome</keyword>
<accession>A0AAV4LUI9</accession>
<dbReference type="RefSeq" id="XP_067715570.1">
    <property type="nucleotide sequence ID" value="XM_067859469.1"/>
</dbReference>
<comment type="caution">
    <text evidence="1">The sequence shown here is derived from an EMBL/GenBank/DDBJ whole genome shotgun (WGS) entry which is preliminary data.</text>
</comment>
<protein>
    <recommendedName>
        <fullName evidence="3">Variant erythrocyte surface antigen-1, beta subunit</fullName>
    </recommendedName>
</protein>
<name>A0AAV4LUI9_BABCB</name>
<dbReference type="Proteomes" id="UP001497744">
    <property type="component" value="Unassembled WGS sequence"/>
</dbReference>
<sequence length="706" mass="76081">MISKGHVRGDEFNELKEGLEKAKEWVEKDVTIGFFGNTNGPISHLSDGLAAFIGYGSKGTFSDYSTTGRLTGAGIAPSNIATHRLCDAAIAFTIGVLEGVRQYGRIKNRNDLTAKIDGLIKKLYECYGKGTTGLEGVAQTVESQLNGGRGTWPGLDGFVTDFRESFTKNFKSSLSSEVSQMATKVGAYLKGVFKGTGGHNWDGRNGQGIDSKVIAIGTALNSKNVYNLSELNSHIGAVEGAIDTSRASNATVKPILEAGKKAFMAVLKMPNYTRMDYEAASSIQWNSDTAKVQTCAKIFLGCLPLYYQALTYIYWGCHVNGGRWGNQTLANGAMRSYFDSQGLLPLYVDKSKTGAHIAESALKGFQEFARAASSSLSTANSTYASFAKALQTKVGQNADNLSTNCPLSALFHCASCYFRYQQIKNAKSAVGAPKTIREMLYFLAALQFSSAYDEVEGHIGTAVPNDLSVADSSDGKPDNKLSAADLKEYLRASCAFSSSVLGMIQGPGASQNASDPWLFELFCNSAFQFKYPSSSSTLFNTLSSYAYALQFQLLFLYSMCANNVNKCGWQHCTYGKEINASGISVLQSHICQGLKCNGDTRCNHTKGSSQCNHNKYTETNSCGKSAATPSPLQAFLTDQLKGFSRGHPSDPSSHLASCSGSLCHVPMGFTADNLRSASNGNAQGAQYSLRPWLILRWVQNPSSRTL</sequence>
<dbReference type="Pfam" id="PF12785">
    <property type="entry name" value="VESA1_N"/>
    <property type="match status" value="2"/>
</dbReference>
<reference evidence="1 2" key="1">
    <citation type="submission" date="2021-06" db="EMBL/GenBank/DDBJ databases">
        <title>Genome sequence of Babesia caballi.</title>
        <authorList>
            <person name="Yamagishi J."/>
            <person name="Kidaka T."/>
            <person name="Ochi A."/>
        </authorList>
    </citation>
    <scope>NUCLEOTIDE SEQUENCE [LARGE SCALE GENOMIC DNA]</scope>
    <source>
        <strain evidence="1">USDA-D6B2</strain>
    </source>
</reference>
<gene>
    <name evidence="1" type="ORF">BcabD6B2_29360</name>
</gene>
<organism evidence="1 2">
    <name type="scientific">Babesia caballi</name>
    <dbReference type="NCBI Taxonomy" id="5871"/>
    <lineage>
        <taxon>Eukaryota</taxon>
        <taxon>Sar</taxon>
        <taxon>Alveolata</taxon>
        <taxon>Apicomplexa</taxon>
        <taxon>Aconoidasida</taxon>
        <taxon>Piroplasmida</taxon>
        <taxon>Babesiidae</taxon>
        <taxon>Babesia</taxon>
    </lineage>
</organism>
<dbReference type="AlphaFoldDB" id="A0AAV4LUI9"/>
<dbReference type="GeneID" id="94194982"/>
<evidence type="ECO:0000313" key="2">
    <source>
        <dbReference type="Proteomes" id="UP001497744"/>
    </source>
</evidence>
<evidence type="ECO:0008006" key="3">
    <source>
        <dbReference type="Google" id="ProtNLM"/>
    </source>
</evidence>
<evidence type="ECO:0000313" key="1">
    <source>
        <dbReference type="EMBL" id="GIX63501.1"/>
    </source>
</evidence>